<comment type="caution">
    <text evidence="1">The sequence shown here is derived from an EMBL/GenBank/DDBJ whole genome shotgun (WGS) entry which is preliminary data.</text>
</comment>
<protein>
    <submittedName>
        <fullName evidence="1">Uncharacterized protein</fullName>
    </submittedName>
</protein>
<keyword evidence="2" id="KW-1185">Reference proteome</keyword>
<dbReference type="AlphaFoldDB" id="A0A8J2KUH9"/>
<reference evidence="1" key="1">
    <citation type="submission" date="2021-06" db="EMBL/GenBank/DDBJ databases">
        <authorList>
            <person name="Hodson N. C."/>
            <person name="Mongue J. A."/>
            <person name="Jaron S. K."/>
        </authorList>
    </citation>
    <scope>NUCLEOTIDE SEQUENCE</scope>
</reference>
<proteinExistence type="predicted"/>
<evidence type="ECO:0000313" key="2">
    <source>
        <dbReference type="Proteomes" id="UP000708208"/>
    </source>
</evidence>
<accession>A0A8J2KUH9</accession>
<organism evidence="1 2">
    <name type="scientific">Allacma fusca</name>
    <dbReference type="NCBI Taxonomy" id="39272"/>
    <lineage>
        <taxon>Eukaryota</taxon>
        <taxon>Metazoa</taxon>
        <taxon>Ecdysozoa</taxon>
        <taxon>Arthropoda</taxon>
        <taxon>Hexapoda</taxon>
        <taxon>Collembola</taxon>
        <taxon>Symphypleona</taxon>
        <taxon>Sminthuridae</taxon>
        <taxon>Allacma</taxon>
    </lineage>
</organism>
<gene>
    <name evidence="1" type="ORF">AFUS01_LOCUS29892</name>
</gene>
<evidence type="ECO:0000313" key="1">
    <source>
        <dbReference type="EMBL" id="CAG7819444.1"/>
    </source>
</evidence>
<feature type="non-terminal residue" evidence="1">
    <location>
        <position position="109"/>
    </location>
</feature>
<feature type="non-terminal residue" evidence="1">
    <location>
        <position position="1"/>
    </location>
</feature>
<name>A0A8J2KUH9_9HEXA</name>
<sequence length="109" mass="12196">DLSRGINRFFIVNGWPKNEDVEDTITAIIRNQHIFDLSAEQLANGLISTVQTNCTLNSIHCYEISKTALKIGRFSSAIEWLELAKVKSWVDGKLDIALIGSSTWNAVEM</sequence>
<dbReference type="EMBL" id="CAJVCH010450203">
    <property type="protein sequence ID" value="CAG7819444.1"/>
    <property type="molecule type" value="Genomic_DNA"/>
</dbReference>
<dbReference type="Proteomes" id="UP000708208">
    <property type="component" value="Unassembled WGS sequence"/>
</dbReference>